<protein>
    <recommendedName>
        <fullName evidence="4">Outer membrane protein assembly factor BamE</fullName>
    </recommendedName>
</protein>
<keyword evidence="3" id="KW-1185">Reference proteome</keyword>
<proteinExistence type="predicted"/>
<feature type="signal peptide" evidence="1">
    <location>
        <begin position="1"/>
        <end position="24"/>
    </location>
</feature>
<dbReference type="Proteomes" id="UP000322110">
    <property type="component" value="Unassembled WGS sequence"/>
</dbReference>
<feature type="chain" id="PRO_5022859565" description="Outer membrane protein assembly factor BamE" evidence="1">
    <location>
        <begin position="25"/>
        <end position="115"/>
    </location>
</feature>
<dbReference type="EMBL" id="VUKA01000003">
    <property type="protein sequence ID" value="KAA2213440.1"/>
    <property type="molecule type" value="Genomic_DNA"/>
</dbReference>
<dbReference type="RefSeq" id="WP_149811944.1">
    <property type="nucleotide sequence ID" value="NZ_VUKA01000003.1"/>
</dbReference>
<organism evidence="2 3">
    <name type="scientific">Teichococcus oryzae</name>
    <dbReference type="NCBI Taxonomy" id="1608942"/>
    <lineage>
        <taxon>Bacteria</taxon>
        <taxon>Pseudomonadati</taxon>
        <taxon>Pseudomonadota</taxon>
        <taxon>Alphaproteobacteria</taxon>
        <taxon>Acetobacterales</taxon>
        <taxon>Roseomonadaceae</taxon>
        <taxon>Roseomonas</taxon>
    </lineage>
</organism>
<evidence type="ECO:0000313" key="2">
    <source>
        <dbReference type="EMBL" id="KAA2213440.1"/>
    </source>
</evidence>
<name>A0A5B2TI34_9PROT</name>
<dbReference type="OrthoDB" id="7284935at2"/>
<keyword evidence="1" id="KW-0732">Signal</keyword>
<evidence type="ECO:0000313" key="3">
    <source>
        <dbReference type="Proteomes" id="UP000322110"/>
    </source>
</evidence>
<accession>A0A5B2TI34</accession>
<dbReference type="PROSITE" id="PS51257">
    <property type="entry name" value="PROKAR_LIPOPROTEIN"/>
    <property type="match status" value="1"/>
</dbReference>
<evidence type="ECO:0008006" key="4">
    <source>
        <dbReference type="Google" id="ProtNLM"/>
    </source>
</evidence>
<dbReference type="AlphaFoldDB" id="A0A5B2TI34"/>
<gene>
    <name evidence="2" type="ORF">F0Q34_09360</name>
</gene>
<sequence>MMRRLMLALPVVLVAACATGPTLDQQLATFIGQSEGDVVARLGVPVRTYEVEGRRFLQFEQHRTILLPGDPWGYGGWYRRPWMTPSTYAVERCDLTFTLRAGRVESYAARGEGCR</sequence>
<evidence type="ECO:0000256" key="1">
    <source>
        <dbReference type="SAM" id="SignalP"/>
    </source>
</evidence>
<reference evidence="2 3" key="1">
    <citation type="journal article" date="2015" name="Int. J. Syst. Evol. Microbiol.">
        <title>Roseomonas oryzae sp. nov., isolated from paddy rhizosphere soil.</title>
        <authorList>
            <person name="Ramaprasad E.V."/>
            <person name="Sasikala Ch."/>
            <person name="Ramana Ch.V."/>
        </authorList>
    </citation>
    <scope>NUCLEOTIDE SEQUENCE [LARGE SCALE GENOMIC DNA]</scope>
    <source>
        <strain evidence="2 3">KCTC 42542</strain>
    </source>
</reference>
<comment type="caution">
    <text evidence="2">The sequence shown here is derived from an EMBL/GenBank/DDBJ whole genome shotgun (WGS) entry which is preliminary data.</text>
</comment>